<dbReference type="PhylomeDB" id="K4AW84"/>
<dbReference type="Gramene" id="Solyc01g059750.1.1">
    <property type="protein sequence ID" value="Solyc01g059750.1.1"/>
    <property type="gene ID" value="Solyc01g059750.1"/>
</dbReference>
<evidence type="ECO:0000313" key="2">
    <source>
        <dbReference type="EnsemblPlants" id="Solyc01g059750.1.1"/>
    </source>
</evidence>
<feature type="compositionally biased region" description="Polar residues" evidence="1">
    <location>
        <begin position="26"/>
        <end position="36"/>
    </location>
</feature>
<dbReference type="HOGENOM" id="CLU_1780678_0_0_1"/>
<dbReference type="InParanoid" id="K4AW84"/>
<reference evidence="2" key="2">
    <citation type="submission" date="2015-06" db="UniProtKB">
        <authorList>
            <consortium name="EnsemblPlants"/>
        </authorList>
    </citation>
    <scope>IDENTIFICATION</scope>
    <source>
        <strain evidence="2">cv. Heinz 1706</strain>
    </source>
</reference>
<protein>
    <submittedName>
        <fullName evidence="2">Uncharacterized protein</fullName>
    </submittedName>
</protein>
<reference evidence="2" key="1">
    <citation type="journal article" date="2012" name="Nature">
        <title>The tomato genome sequence provides insights into fleshy fruit evolution.</title>
        <authorList>
            <consortium name="Tomato Genome Consortium"/>
        </authorList>
    </citation>
    <scope>NUCLEOTIDE SEQUENCE [LARGE SCALE GENOMIC DNA]</scope>
    <source>
        <strain evidence="2">cv. Heinz 1706</strain>
    </source>
</reference>
<proteinExistence type="predicted"/>
<evidence type="ECO:0000256" key="1">
    <source>
        <dbReference type="SAM" id="MobiDB-lite"/>
    </source>
</evidence>
<dbReference type="EnsemblPlants" id="Solyc01g059750.1.1">
    <property type="protein sequence ID" value="Solyc01g059750.1.1"/>
    <property type="gene ID" value="Solyc01g059750.1"/>
</dbReference>
<evidence type="ECO:0000313" key="3">
    <source>
        <dbReference type="Proteomes" id="UP000004994"/>
    </source>
</evidence>
<name>K4AW84_SOLLC</name>
<keyword evidence="3" id="KW-1185">Reference proteome</keyword>
<sequence length="146" mass="15573">MQSEVLTRDPESTIFVAQEDAPTKSYASIVSSQTKKGPTKIYAPTNTSRIGPPKAVKQTVAALPQTEAPEASNPTTPSVIDVSEANYAEEKQPTVLQPLGRHSGSICGCVEFGLPFLLSEVTINAYDFFGDSSWATELADSVFAGF</sequence>
<dbReference type="PaxDb" id="4081-Solyc01g059750.1.1"/>
<dbReference type="AlphaFoldDB" id="K4AW84"/>
<feature type="region of interest" description="Disordered" evidence="1">
    <location>
        <begin position="26"/>
        <end position="78"/>
    </location>
</feature>
<organism evidence="2">
    <name type="scientific">Solanum lycopersicum</name>
    <name type="common">Tomato</name>
    <name type="synonym">Lycopersicon esculentum</name>
    <dbReference type="NCBI Taxonomy" id="4081"/>
    <lineage>
        <taxon>Eukaryota</taxon>
        <taxon>Viridiplantae</taxon>
        <taxon>Streptophyta</taxon>
        <taxon>Embryophyta</taxon>
        <taxon>Tracheophyta</taxon>
        <taxon>Spermatophyta</taxon>
        <taxon>Magnoliopsida</taxon>
        <taxon>eudicotyledons</taxon>
        <taxon>Gunneridae</taxon>
        <taxon>Pentapetalae</taxon>
        <taxon>asterids</taxon>
        <taxon>lamiids</taxon>
        <taxon>Solanales</taxon>
        <taxon>Solanaceae</taxon>
        <taxon>Solanoideae</taxon>
        <taxon>Solaneae</taxon>
        <taxon>Solanum</taxon>
        <taxon>Solanum subgen. Lycopersicon</taxon>
    </lineage>
</organism>
<dbReference type="Proteomes" id="UP000004994">
    <property type="component" value="Chromosome 1"/>
</dbReference>
<accession>K4AW84</accession>